<keyword evidence="1 2" id="KW-0505">Motor protein</keyword>
<dbReference type="InterPro" id="IPR036961">
    <property type="entry name" value="Kinesin_motor_dom_sf"/>
</dbReference>
<reference evidence="5 6" key="1">
    <citation type="submission" date="2024-01" db="EMBL/GenBank/DDBJ databases">
        <title>Genome assemblies of Stephania.</title>
        <authorList>
            <person name="Yang L."/>
        </authorList>
    </citation>
    <scope>NUCLEOTIDE SEQUENCE [LARGE SCALE GENOMIC DNA]</scope>
    <source>
        <strain evidence="5">YNDBR</strain>
        <tissue evidence="5">Leaf</tissue>
    </source>
</reference>
<evidence type="ECO:0000313" key="5">
    <source>
        <dbReference type="EMBL" id="KAK9127972.1"/>
    </source>
</evidence>
<dbReference type="InterPro" id="IPR001752">
    <property type="entry name" value="Kinesin_motor_dom"/>
</dbReference>
<feature type="region of interest" description="Disordered" evidence="3">
    <location>
        <begin position="1"/>
        <end position="21"/>
    </location>
</feature>
<dbReference type="InterPro" id="IPR027417">
    <property type="entry name" value="P-loop_NTPase"/>
</dbReference>
<feature type="binding site" evidence="2">
    <location>
        <begin position="74"/>
        <end position="81"/>
    </location>
    <ligand>
        <name>ATP</name>
        <dbReference type="ChEBI" id="CHEBI:30616"/>
    </ligand>
</feature>
<evidence type="ECO:0000256" key="3">
    <source>
        <dbReference type="SAM" id="MobiDB-lite"/>
    </source>
</evidence>
<dbReference type="GO" id="GO:0007018">
    <property type="term" value="P:microtubule-based movement"/>
    <property type="evidence" value="ECO:0007669"/>
    <property type="project" value="InterPro"/>
</dbReference>
<organism evidence="5 6">
    <name type="scientific">Stephania yunnanensis</name>
    <dbReference type="NCBI Taxonomy" id="152371"/>
    <lineage>
        <taxon>Eukaryota</taxon>
        <taxon>Viridiplantae</taxon>
        <taxon>Streptophyta</taxon>
        <taxon>Embryophyta</taxon>
        <taxon>Tracheophyta</taxon>
        <taxon>Spermatophyta</taxon>
        <taxon>Magnoliopsida</taxon>
        <taxon>Ranunculales</taxon>
        <taxon>Menispermaceae</taxon>
        <taxon>Menispermoideae</taxon>
        <taxon>Cissampelideae</taxon>
        <taxon>Stephania</taxon>
    </lineage>
</organism>
<dbReference type="Proteomes" id="UP001420932">
    <property type="component" value="Unassembled WGS sequence"/>
</dbReference>
<keyword evidence="2" id="KW-0547">Nucleotide-binding</keyword>
<name>A0AAP0P1S8_9MAGN</name>
<dbReference type="GO" id="GO:0008017">
    <property type="term" value="F:microtubule binding"/>
    <property type="evidence" value="ECO:0007669"/>
    <property type="project" value="InterPro"/>
</dbReference>
<evidence type="ECO:0000256" key="1">
    <source>
        <dbReference type="ARBA" id="ARBA00023175"/>
    </source>
</evidence>
<dbReference type="Pfam" id="PF00225">
    <property type="entry name" value="Kinesin"/>
    <property type="match status" value="1"/>
</dbReference>
<dbReference type="AlphaFoldDB" id="A0AAP0P1S8"/>
<dbReference type="GO" id="GO:0005524">
    <property type="term" value="F:ATP binding"/>
    <property type="evidence" value="ECO:0007669"/>
    <property type="project" value="UniProtKB-UniRule"/>
</dbReference>
<evidence type="ECO:0000256" key="2">
    <source>
        <dbReference type="PROSITE-ProRule" id="PRU00283"/>
    </source>
</evidence>
<sequence>MVSSPDSFDGLPMASPESPSSTLVSFTDVKVVPEQQQKGLEQTILHLEKDVFMEVEPILRFALDGHNVCIMAYGQTGTGKTFTMYISLLKYANIVR</sequence>
<protein>
    <recommendedName>
        <fullName evidence="4">Kinesin motor domain-containing protein</fullName>
    </recommendedName>
</protein>
<evidence type="ECO:0000259" key="4">
    <source>
        <dbReference type="PROSITE" id="PS50067"/>
    </source>
</evidence>
<evidence type="ECO:0000313" key="6">
    <source>
        <dbReference type="Proteomes" id="UP001420932"/>
    </source>
</evidence>
<feature type="domain" description="Kinesin motor" evidence="4">
    <location>
        <begin position="1"/>
        <end position="96"/>
    </location>
</feature>
<dbReference type="PANTHER" id="PTHR47972">
    <property type="entry name" value="KINESIN-LIKE PROTEIN KLP-3"/>
    <property type="match status" value="1"/>
</dbReference>
<dbReference type="GO" id="GO:0003777">
    <property type="term" value="F:microtubule motor activity"/>
    <property type="evidence" value="ECO:0007669"/>
    <property type="project" value="InterPro"/>
</dbReference>
<dbReference type="GO" id="GO:0015630">
    <property type="term" value="C:microtubule cytoskeleton"/>
    <property type="evidence" value="ECO:0007669"/>
    <property type="project" value="TreeGrafter"/>
</dbReference>
<accession>A0AAP0P1S8</accession>
<dbReference type="EMBL" id="JBBNAF010000007">
    <property type="protein sequence ID" value="KAK9127972.1"/>
    <property type="molecule type" value="Genomic_DNA"/>
</dbReference>
<keyword evidence="6" id="KW-1185">Reference proteome</keyword>
<dbReference type="InterPro" id="IPR027640">
    <property type="entry name" value="Kinesin-like_fam"/>
</dbReference>
<gene>
    <name evidence="5" type="ORF">Syun_016769</name>
</gene>
<dbReference type="PANTHER" id="PTHR47972:SF9">
    <property type="entry name" value="KINESIN-LIKE PROTEIN KIN-14U"/>
    <property type="match status" value="1"/>
</dbReference>
<proteinExistence type="inferred from homology"/>
<comment type="caution">
    <text evidence="5">The sequence shown here is derived from an EMBL/GenBank/DDBJ whole genome shotgun (WGS) entry which is preliminary data.</text>
</comment>
<comment type="similarity">
    <text evidence="2">Belongs to the TRAFAC class myosin-kinesin ATPase superfamily. Kinesin family.</text>
</comment>
<keyword evidence="2" id="KW-0067">ATP-binding</keyword>
<dbReference type="SUPFAM" id="SSF52540">
    <property type="entry name" value="P-loop containing nucleoside triphosphate hydrolases"/>
    <property type="match status" value="1"/>
</dbReference>
<dbReference type="Gene3D" id="3.40.850.10">
    <property type="entry name" value="Kinesin motor domain"/>
    <property type="match status" value="1"/>
</dbReference>
<dbReference type="PROSITE" id="PS50067">
    <property type="entry name" value="KINESIN_MOTOR_2"/>
    <property type="match status" value="1"/>
</dbReference>